<accession>A0A1Y5TP39</accession>
<gene>
    <name evidence="1" type="ORF">PEL8287_03694</name>
</gene>
<evidence type="ECO:0000313" key="1">
    <source>
        <dbReference type="EMBL" id="SLN66641.1"/>
    </source>
</evidence>
<name>A0A1Y5TP39_9RHOB</name>
<dbReference type="AlphaFoldDB" id="A0A1Y5TP39"/>
<reference evidence="1 2" key="1">
    <citation type="submission" date="2017-03" db="EMBL/GenBank/DDBJ databases">
        <authorList>
            <person name="Afonso C.L."/>
            <person name="Miller P.J."/>
            <person name="Scott M.A."/>
            <person name="Spackman E."/>
            <person name="Goraichik I."/>
            <person name="Dimitrov K.M."/>
            <person name="Suarez D.L."/>
            <person name="Swayne D.E."/>
        </authorList>
    </citation>
    <scope>NUCLEOTIDE SEQUENCE [LARGE SCALE GENOMIC DNA]</scope>
    <source>
        <strain evidence="1 2">CECT 8287</strain>
    </source>
</reference>
<evidence type="ECO:0000313" key="2">
    <source>
        <dbReference type="Proteomes" id="UP000193827"/>
    </source>
</evidence>
<organism evidence="1 2">
    <name type="scientific">Roseovarius litorisediminis</name>
    <dbReference type="NCBI Taxonomy" id="1312363"/>
    <lineage>
        <taxon>Bacteria</taxon>
        <taxon>Pseudomonadati</taxon>
        <taxon>Pseudomonadota</taxon>
        <taxon>Alphaproteobacteria</taxon>
        <taxon>Rhodobacterales</taxon>
        <taxon>Roseobacteraceae</taxon>
        <taxon>Roseovarius</taxon>
    </lineage>
</organism>
<dbReference type="EMBL" id="FWFL01000013">
    <property type="protein sequence ID" value="SLN66641.1"/>
    <property type="molecule type" value="Genomic_DNA"/>
</dbReference>
<dbReference type="Proteomes" id="UP000193827">
    <property type="component" value="Unassembled WGS sequence"/>
</dbReference>
<proteinExistence type="predicted"/>
<protein>
    <submittedName>
        <fullName evidence="1">Uncharacterized protein</fullName>
    </submittedName>
</protein>
<keyword evidence="2" id="KW-1185">Reference proteome</keyword>
<dbReference type="RefSeq" id="WP_085893892.1">
    <property type="nucleotide sequence ID" value="NZ_FWFL01000013.1"/>
</dbReference>
<sequence>MQISATIKDGTADLTVTTVSSSSHLEIKGADQLADDLEQFLSDPDATAVERHYRIVPTDTGLSVQVQLGGFIIPWQYIMTVVNALRV</sequence>
<dbReference type="OrthoDB" id="7870536at2"/>